<dbReference type="SMART" id="SM00535">
    <property type="entry name" value="RIBOc"/>
    <property type="match status" value="2"/>
</dbReference>
<evidence type="ECO:0000256" key="5">
    <source>
        <dbReference type="ARBA" id="ARBA00022737"/>
    </source>
</evidence>
<dbReference type="Pfam" id="PF04851">
    <property type="entry name" value="ResIII"/>
    <property type="match status" value="1"/>
</dbReference>
<feature type="domain" description="RNase III" evidence="19">
    <location>
        <begin position="2056"/>
        <end position="2199"/>
    </location>
</feature>
<dbReference type="Gene3D" id="1.10.1520.10">
    <property type="entry name" value="Ribonuclease III domain"/>
    <property type="match status" value="2"/>
</dbReference>
<feature type="compositionally biased region" description="Acidic residues" evidence="16">
    <location>
        <begin position="1806"/>
        <end position="1819"/>
    </location>
</feature>
<protein>
    <recommendedName>
        <fullName evidence="24">Dicer-like protein 1</fullName>
    </recommendedName>
</protein>
<dbReference type="PROSITE" id="PS50142">
    <property type="entry name" value="RNASE_3_2"/>
    <property type="match status" value="2"/>
</dbReference>
<evidence type="ECO:0000256" key="11">
    <source>
        <dbReference type="ARBA" id="ARBA00022842"/>
    </source>
</evidence>
<dbReference type="PROSITE" id="PS50137">
    <property type="entry name" value="DS_RBD"/>
    <property type="match status" value="1"/>
</dbReference>
<evidence type="ECO:0000256" key="17">
    <source>
        <dbReference type="SAM" id="Phobius"/>
    </source>
</evidence>
<dbReference type="GO" id="GO:0004386">
    <property type="term" value="F:helicase activity"/>
    <property type="evidence" value="ECO:0007669"/>
    <property type="project" value="UniProtKB-KW"/>
</dbReference>
<feature type="domain" description="RNase III" evidence="19">
    <location>
        <begin position="2257"/>
        <end position="2402"/>
    </location>
</feature>
<feature type="transmembrane region" description="Helical" evidence="17">
    <location>
        <begin position="604"/>
        <end position="626"/>
    </location>
</feature>
<organism evidence="22 23">
    <name type="scientific">Chytriomyces confervae</name>
    <dbReference type="NCBI Taxonomy" id="246404"/>
    <lineage>
        <taxon>Eukaryota</taxon>
        <taxon>Fungi</taxon>
        <taxon>Fungi incertae sedis</taxon>
        <taxon>Chytridiomycota</taxon>
        <taxon>Chytridiomycota incertae sedis</taxon>
        <taxon>Chytridiomycetes</taxon>
        <taxon>Chytridiales</taxon>
        <taxon>Chytriomycetaceae</taxon>
        <taxon>Chytriomyces</taxon>
    </lineage>
</organism>
<feature type="transmembrane region" description="Helical" evidence="17">
    <location>
        <begin position="147"/>
        <end position="176"/>
    </location>
</feature>
<feature type="domain" description="DRBM" evidence="18">
    <location>
        <begin position="2432"/>
        <end position="2502"/>
    </location>
</feature>
<dbReference type="InterPro" id="IPR000999">
    <property type="entry name" value="RNase_III_dom"/>
</dbReference>
<dbReference type="Gene3D" id="3.40.50.300">
    <property type="entry name" value="P-loop containing nucleotide triphosphate hydrolases"/>
    <property type="match status" value="2"/>
</dbReference>
<dbReference type="GO" id="GO:0046872">
    <property type="term" value="F:metal ion binding"/>
    <property type="evidence" value="ECO:0007669"/>
    <property type="project" value="UniProtKB-KW"/>
</dbReference>
<keyword evidence="12 15" id="KW-0694">RNA-binding</keyword>
<feature type="transmembrane region" description="Helical" evidence="17">
    <location>
        <begin position="427"/>
        <end position="445"/>
    </location>
</feature>
<dbReference type="InterPro" id="IPR008010">
    <property type="entry name" value="Tatp1"/>
</dbReference>
<dbReference type="GO" id="GO:0031047">
    <property type="term" value="P:regulatory ncRNA-mediated gene silencing"/>
    <property type="evidence" value="ECO:0007669"/>
    <property type="project" value="UniProtKB-KW"/>
</dbReference>
<evidence type="ECO:0000256" key="12">
    <source>
        <dbReference type="ARBA" id="ARBA00022884"/>
    </source>
</evidence>
<dbReference type="SUPFAM" id="SSF69065">
    <property type="entry name" value="RNase III domain-like"/>
    <property type="match status" value="2"/>
</dbReference>
<dbReference type="OrthoDB" id="416741at2759"/>
<dbReference type="InterPro" id="IPR006935">
    <property type="entry name" value="Helicase/UvrB_N"/>
</dbReference>
<evidence type="ECO:0000256" key="9">
    <source>
        <dbReference type="ARBA" id="ARBA00022806"/>
    </source>
</evidence>
<dbReference type="InterPro" id="IPR014001">
    <property type="entry name" value="Helicase_ATP-bd"/>
</dbReference>
<feature type="transmembrane region" description="Helical" evidence="17">
    <location>
        <begin position="270"/>
        <end position="295"/>
    </location>
</feature>
<feature type="compositionally biased region" description="Low complexity" evidence="16">
    <location>
        <begin position="647"/>
        <end position="668"/>
    </location>
</feature>
<feature type="compositionally biased region" description="Basic and acidic residues" evidence="16">
    <location>
        <begin position="1845"/>
        <end position="1862"/>
    </location>
</feature>
<evidence type="ECO:0000313" key="22">
    <source>
        <dbReference type="EMBL" id="TPX75292.1"/>
    </source>
</evidence>
<sequence>MVTSAFQSGDVPAAAEPPTTATTDEIRAIPTAAAILQSMELREGEVYNLKRATQSTADHMPSVLEESKPPYVLHAVDPAAQSSIPQPDPPPTVTVRIINRFRFTKFFKGQIQSPEYWSDMPAPYNNASTKKELVEHFFTVPYELEKLMGFGFAICLDSLLYIFTILPVRICMALFARQRRLSASQKCDLMKGLLIVICCFFMEHIDGSRIYHSVRGQSHIKLYVLYNMLEIGNSLLSSLGHDILDSLFQGTSEAPIQVLSVRRINRVTHFGLALIYLFCHSLLLFYHVIALNIAFNSKSNTLFSLILGNQFYEIKAFVFKKYDREFLFQLSCGDIVERFQLSIFLVIICLRNYIEFTAANTHSIVQFFSVAVPNAATATLAILSALMSNAYSAFQSDQSLFNALSSLPSQLFADASQFAPDSETINLINIILTPAIYILATEFLIDWIKHGFMTKFNNMKPHAVYKKYRQTLARDLMADAHGVYNPNHANPAGRSTTVARRIGLVTLPVACLVVRVFRESGKMLCVHEESGGICARMPWNLDWNLPRGYYAAVEGVGACVSGVSMQLDDEFLFSDVGKCLKRVGVSFFADAEAVQWVGVVAQCFALFATGYVILFTIKVMIGFSLIRYGARKCAHWTSSSAAEATAVPPPASAAASTTTAPTVPSTPTRFRAGRRPSSPLVIDAGYVVYPAKPKDAAKGNGMKLEAFTGRAPVKSNGNVEILFVQKDEKLDGLERFDMIKRILELFQRAQEHNTIAFLDTGTGKTLVSILLMEKMAVPLVALSLDADAPQHTIDSELKRQPKKIAFVAPTVALVRQQSEKMRRTSDLIVCEFTRESQSGSLLALSFHQFRKQVADSHVLVFTPQTLLNTLRHGYLKMGADLSLIVFDECHHAVGSHPYLLIMNEFYSPLPNPDRPKILGMTASPIFQKSRTLEDSQARLVELQASLDCRIVTVSDRNSLDGFVSQAKEYLMEFNPQSYTLFDSIADGNPLEPGSTKAAAFFHFYVTALKRIEALEEVSVADSVKKCLNLVKDLEIDLGVWCAGRLASYLYSSVSEARHSRRGDSNEEAKDIVSVVTGELPSIPNLSEVQDSDIGPKVWSLINLIEQRFKDGHSNPKAFRAMVFVEKRTTASTLCDLLTQLAPRHFPGIACGFVTGQGSNSSTHARMNSNIQNQALEQFRSGEVNLLVVTRVAEEGIDIPACKLIIIFDLFRSNTGYVQSRGRARDVRGSEYIILVRRNDTHAVETISHAKAAEMMTRALVSRMPTTEDASNAASVSRGEEDNGLISEFVGSGDVYSIARKSGAPGVSVATLSGVNGVLSRAFRGKPEYRLLLEGNSDTNIDGWDEYVCRKEKQRLLWKSAGLDEESIALPRQTSVSGFVFTVLLQSPSDADEKDKETVEIVGSMRFTRKAAMQSAGIEAIRYLHGCGLLNDHLLPAYKKNRKNNHNRTFSFARELLELTRGEKKEKSNGGQQLFVYDPASGEGKEDALFAHRRKIPKCLSKSVLWKGLVDEFVPESSRSDSKPLQLSEDKVSVFVTVFVLGPEAEIYTRNRNPPVCAFQGLCSNASNQGQENHFYRALQSYPPSNEPRRTFAIVTAQPIPTDKIPSFPIFFQSVASKVDIFPFTSNYARISEEDNSVQILKSEWDSLKQFQSEFWNLVLHRHKTNSATATSSESTEPIESAYIIAPMIGSPHVEPRRRFAYSAEQETAKKALNYNSGPWNTDTLLSASDHKWRIDWDTIQRVNNPASERVTLYDWVLLLQERLGAQLRHRLSTKKRKFSTGSGQNRHEGTLELPFTNTLGDSNYLSDDDSSVESSDESDSDKGVESSFSDIVHSLGLGSKRHAYKRSEVESNSRGKRKREEETSTEDTASNELHRLWNSIESSGQMPSFEKVYSLASKAGSKMSDLSPDAVWNNIRSTPGLLDAVNQVLQQTLVQTPHNKIVYVPAELSSHLNASSHFETVKFTGVTCFGEYFEKLGYILSHPEAPLVQVHSIPARQNFTRPSRPAEIDSESPETNSLVRFLSMDVCTVVPFPAELARLAQIIPSVLWRIESYCQMDQLRKDLDIPELSMMTLQHAFTASSALEPFSYERLETLGDAFLKLTCTSDLIHRYQTANEGDLSSIRSAVVCNKNLARIAQSFDLGGLMIVSPFKARLWHPPRPFWKHDVSAGSLNGIELHFSEKRLADFVEALIGAAVIDGGVECGLKFLMKLGLVSGNAIQNLADLENLDFQTSDSTDSTRFLETKRITPKTLNSGFSQRKLEKRMGYQFQNPQLGLQAMTHASHISGGASYERLEFLGDAVLDWLVMQHFFRTYPDLQPDKLSDLRQAAVNNESFCRLSAVYGLHQFVQMSSAPLKAELESYLTHLAVPGVLAKDPLDVAIEGPKVLGDLFEAIVGAIFLDSGNNLNVVFQVLKPMLAGFLQTCVNPSIVQKSPIRKLHEHLQSLGFRPAEIWYTFQELTENHVTRFSCNFHILNVNIAEENGSSQQLAKRRTSVTALKWIMENQKEVDALVSRRNQNPGKSWRNPTSAAKVNTQLTGEMKEKSGERSKNGDVALTVSQDAVVEERNVQYTMDQPESFKDMDPFEACLLALELKKMSKADEDAREQAQQSSTPRAISSTGDYFLTQLLAAQEQERMQLQQRQSEQLLKLFGSNQQ</sequence>
<evidence type="ECO:0000256" key="15">
    <source>
        <dbReference type="PROSITE-ProRule" id="PRU00266"/>
    </source>
</evidence>
<feature type="compositionally biased region" description="Polar residues" evidence="16">
    <location>
        <begin position="1795"/>
        <end position="1805"/>
    </location>
</feature>
<feature type="region of interest" description="Disordered" evidence="16">
    <location>
        <begin position="647"/>
        <end position="675"/>
    </location>
</feature>
<reference evidence="22 23" key="1">
    <citation type="journal article" date="2019" name="Sci. Rep.">
        <title>Comparative genomics of chytrid fungi reveal insights into the obligate biotrophic and pathogenic lifestyle of Synchytrium endobioticum.</title>
        <authorList>
            <person name="van de Vossenberg B.T.L.H."/>
            <person name="Warris S."/>
            <person name="Nguyen H.D.T."/>
            <person name="van Gent-Pelzer M.P.E."/>
            <person name="Joly D.L."/>
            <person name="van de Geest H.C."/>
            <person name="Bonants P.J.M."/>
            <person name="Smith D.S."/>
            <person name="Levesque C.A."/>
            <person name="van der Lee T.A.J."/>
        </authorList>
    </citation>
    <scope>NUCLEOTIDE SEQUENCE [LARGE SCALE GENOMIC DNA]</scope>
    <source>
        <strain evidence="22 23">CBS 675.73</strain>
    </source>
</reference>
<evidence type="ECO:0000256" key="2">
    <source>
        <dbReference type="ARBA" id="ARBA00001946"/>
    </source>
</evidence>
<dbReference type="FunFam" id="1.10.1520.10:FF:000004">
    <property type="entry name" value="Endoribonuclease dicer-like 1"/>
    <property type="match status" value="1"/>
</dbReference>
<dbReference type="HAMAP" id="MF_00104">
    <property type="entry name" value="RNase_III"/>
    <property type="match status" value="1"/>
</dbReference>
<evidence type="ECO:0000259" key="18">
    <source>
        <dbReference type="PROSITE" id="PS50137"/>
    </source>
</evidence>
<keyword evidence="9" id="KW-0347">Helicase</keyword>
<dbReference type="GO" id="GO:0006364">
    <property type="term" value="P:rRNA processing"/>
    <property type="evidence" value="ECO:0007669"/>
    <property type="project" value="InterPro"/>
</dbReference>
<evidence type="ECO:0008006" key="24">
    <source>
        <dbReference type="Google" id="ProtNLM"/>
    </source>
</evidence>
<evidence type="ECO:0000256" key="6">
    <source>
        <dbReference type="ARBA" id="ARBA00022741"/>
    </source>
</evidence>
<evidence type="ECO:0000259" key="20">
    <source>
        <dbReference type="PROSITE" id="PS51192"/>
    </source>
</evidence>
<dbReference type="Pfam" id="PF03368">
    <property type="entry name" value="Dicer_dimer"/>
    <property type="match status" value="1"/>
</dbReference>
<dbReference type="InterPro" id="IPR027417">
    <property type="entry name" value="P-loop_NTPase"/>
</dbReference>
<dbReference type="InterPro" id="IPR001650">
    <property type="entry name" value="Helicase_C-like"/>
</dbReference>
<dbReference type="GO" id="GO:0005524">
    <property type="term" value="F:ATP binding"/>
    <property type="evidence" value="ECO:0007669"/>
    <property type="project" value="UniProtKB-KW"/>
</dbReference>
<dbReference type="Pfam" id="PF00271">
    <property type="entry name" value="Helicase_C"/>
    <property type="match status" value="1"/>
</dbReference>
<dbReference type="STRING" id="246404.A0A507FGK4"/>
<gene>
    <name evidence="22" type="ORF">CcCBS67573_g03439</name>
</gene>
<dbReference type="PANTHER" id="PTHR14950">
    <property type="entry name" value="DICER-RELATED"/>
    <property type="match status" value="1"/>
</dbReference>
<keyword evidence="10" id="KW-0067">ATP-binding</keyword>
<dbReference type="InterPro" id="IPR005034">
    <property type="entry name" value="Dicer_dimerisation"/>
</dbReference>
<feature type="region of interest" description="Disordered" evidence="16">
    <location>
        <begin position="1842"/>
        <end position="1873"/>
    </location>
</feature>
<evidence type="ECO:0000256" key="1">
    <source>
        <dbReference type="ARBA" id="ARBA00001936"/>
    </source>
</evidence>
<dbReference type="InterPro" id="IPR011907">
    <property type="entry name" value="RNase_III"/>
</dbReference>
<dbReference type="PANTHER" id="PTHR14950:SF37">
    <property type="entry name" value="ENDORIBONUCLEASE DICER"/>
    <property type="match status" value="1"/>
</dbReference>
<feature type="transmembrane region" description="Helical" evidence="17">
    <location>
        <begin position="366"/>
        <end position="387"/>
    </location>
</feature>
<evidence type="ECO:0000256" key="4">
    <source>
        <dbReference type="ARBA" id="ARBA00022723"/>
    </source>
</evidence>
<feature type="compositionally biased region" description="Low complexity" evidence="16">
    <location>
        <begin position="12"/>
        <end position="22"/>
    </location>
</feature>
<feature type="domain" description="Helicase C-terminal" evidence="21">
    <location>
        <begin position="1096"/>
        <end position="1271"/>
    </location>
</feature>
<keyword evidence="7" id="KW-0255">Endonuclease</keyword>
<dbReference type="InterPro" id="IPR036389">
    <property type="entry name" value="RNase_III_sf"/>
</dbReference>
<dbReference type="Pfam" id="PF00636">
    <property type="entry name" value="Ribonuclease_3"/>
    <property type="match status" value="2"/>
</dbReference>
<dbReference type="Pfam" id="PF05346">
    <property type="entry name" value="DUF747"/>
    <property type="match status" value="1"/>
</dbReference>
<evidence type="ECO:0000256" key="14">
    <source>
        <dbReference type="ARBA" id="ARBA00023211"/>
    </source>
</evidence>
<dbReference type="SUPFAM" id="SSF54768">
    <property type="entry name" value="dsRNA-binding domain-like"/>
    <property type="match status" value="1"/>
</dbReference>
<keyword evidence="17" id="KW-1133">Transmembrane helix</keyword>
<evidence type="ECO:0000256" key="13">
    <source>
        <dbReference type="ARBA" id="ARBA00023158"/>
    </source>
</evidence>
<comment type="cofactor">
    <cofactor evidence="2">
        <name>Mg(2+)</name>
        <dbReference type="ChEBI" id="CHEBI:18420"/>
    </cofactor>
</comment>
<dbReference type="SUPFAM" id="SSF52540">
    <property type="entry name" value="P-loop containing nucleoside triphosphate hydrolases"/>
    <property type="match status" value="1"/>
</dbReference>
<evidence type="ECO:0000256" key="3">
    <source>
        <dbReference type="ARBA" id="ARBA00022722"/>
    </source>
</evidence>
<accession>A0A507FGK4</accession>
<feature type="domain" description="Helicase ATP-binding" evidence="20">
    <location>
        <begin position="745"/>
        <end position="942"/>
    </location>
</feature>
<feature type="region of interest" description="Disordered" evidence="16">
    <location>
        <begin position="1"/>
        <end position="22"/>
    </location>
</feature>
<evidence type="ECO:0000256" key="7">
    <source>
        <dbReference type="ARBA" id="ARBA00022759"/>
    </source>
</evidence>
<evidence type="ECO:0000256" key="8">
    <source>
        <dbReference type="ARBA" id="ARBA00022801"/>
    </source>
</evidence>
<keyword evidence="14" id="KW-0464">Manganese</keyword>
<dbReference type="CDD" id="cd00593">
    <property type="entry name" value="RIBOc"/>
    <property type="match status" value="2"/>
</dbReference>
<evidence type="ECO:0000259" key="19">
    <source>
        <dbReference type="PROSITE" id="PS50142"/>
    </source>
</evidence>
<keyword evidence="17" id="KW-0812">Transmembrane</keyword>
<dbReference type="PROSITE" id="PS51194">
    <property type="entry name" value="HELICASE_CTER"/>
    <property type="match status" value="1"/>
</dbReference>
<keyword evidence="13" id="KW-0943">RNA-mediated gene silencing</keyword>
<comment type="cofactor">
    <cofactor evidence="1">
        <name>Mn(2+)</name>
        <dbReference type="ChEBI" id="CHEBI:29035"/>
    </cofactor>
</comment>
<dbReference type="EMBL" id="QEAP01000087">
    <property type="protein sequence ID" value="TPX75292.1"/>
    <property type="molecule type" value="Genomic_DNA"/>
</dbReference>
<keyword evidence="5" id="KW-0677">Repeat</keyword>
<dbReference type="GO" id="GO:0003723">
    <property type="term" value="F:RNA binding"/>
    <property type="evidence" value="ECO:0007669"/>
    <property type="project" value="UniProtKB-UniRule"/>
</dbReference>
<dbReference type="InterPro" id="IPR014720">
    <property type="entry name" value="dsRBD_dom"/>
</dbReference>
<keyword evidence="6" id="KW-0547">Nucleotide-binding</keyword>
<dbReference type="SMART" id="SM00487">
    <property type="entry name" value="DEXDc"/>
    <property type="match status" value="1"/>
</dbReference>
<proteinExistence type="inferred from homology"/>
<dbReference type="GO" id="GO:0003677">
    <property type="term" value="F:DNA binding"/>
    <property type="evidence" value="ECO:0007669"/>
    <property type="project" value="InterPro"/>
</dbReference>
<keyword evidence="23" id="KW-1185">Reference proteome</keyword>
<evidence type="ECO:0000259" key="21">
    <source>
        <dbReference type="PROSITE" id="PS51194"/>
    </source>
</evidence>
<evidence type="ECO:0000313" key="23">
    <source>
        <dbReference type="Proteomes" id="UP000320333"/>
    </source>
</evidence>
<feature type="region of interest" description="Disordered" evidence="16">
    <location>
        <begin position="1774"/>
        <end position="1825"/>
    </location>
</feature>
<name>A0A507FGK4_9FUNG</name>
<dbReference type="Gene3D" id="3.30.160.20">
    <property type="match status" value="1"/>
</dbReference>
<dbReference type="SMART" id="SM00490">
    <property type="entry name" value="HELICc"/>
    <property type="match status" value="1"/>
</dbReference>
<dbReference type="PROSITE" id="PS00517">
    <property type="entry name" value="RNASE_3_1"/>
    <property type="match status" value="1"/>
</dbReference>
<keyword evidence="4" id="KW-0479">Metal-binding</keyword>
<keyword evidence="8" id="KW-0378">Hydrolase</keyword>
<dbReference type="Proteomes" id="UP000320333">
    <property type="component" value="Unassembled WGS sequence"/>
</dbReference>
<feature type="transmembrane region" description="Helical" evidence="17">
    <location>
        <begin position="335"/>
        <end position="354"/>
    </location>
</feature>
<keyword evidence="11" id="KW-0460">Magnesium</keyword>
<comment type="caution">
    <text evidence="22">The sequence shown here is derived from an EMBL/GenBank/DDBJ whole genome shotgun (WGS) entry which is preliminary data.</text>
</comment>
<evidence type="ECO:0000256" key="10">
    <source>
        <dbReference type="ARBA" id="ARBA00022840"/>
    </source>
</evidence>
<keyword evidence="17" id="KW-0472">Membrane</keyword>
<dbReference type="GO" id="GO:0004525">
    <property type="term" value="F:ribonuclease III activity"/>
    <property type="evidence" value="ECO:0007669"/>
    <property type="project" value="InterPro"/>
</dbReference>
<dbReference type="PROSITE" id="PS51192">
    <property type="entry name" value="HELICASE_ATP_BIND_1"/>
    <property type="match status" value="1"/>
</dbReference>
<evidence type="ECO:0000256" key="16">
    <source>
        <dbReference type="SAM" id="MobiDB-lite"/>
    </source>
</evidence>
<keyword evidence="3" id="KW-0540">Nuclease</keyword>